<gene>
    <name evidence="1" type="ORF">IU459_38185</name>
</gene>
<feature type="non-terminal residue" evidence="1">
    <location>
        <position position="83"/>
    </location>
</feature>
<protein>
    <recommendedName>
        <fullName evidence="3">Transposase</fullName>
    </recommendedName>
</protein>
<proteinExistence type="predicted"/>
<evidence type="ECO:0008006" key="3">
    <source>
        <dbReference type="Google" id="ProtNLM"/>
    </source>
</evidence>
<dbReference type="Proteomes" id="UP000702209">
    <property type="component" value="Unassembled WGS sequence"/>
</dbReference>
<dbReference type="EMBL" id="JADLQX010000378">
    <property type="protein sequence ID" value="MBF6303267.1"/>
    <property type="molecule type" value="Genomic_DNA"/>
</dbReference>
<evidence type="ECO:0000313" key="2">
    <source>
        <dbReference type="Proteomes" id="UP000702209"/>
    </source>
</evidence>
<feature type="non-terminal residue" evidence="1">
    <location>
        <position position="1"/>
    </location>
</feature>
<sequence length="83" mass="9000">IGRKVDVRSTYSMVQIFDRGELIATHVRKPFGKQSDVSHYPPVLWNLKCQGRVDLPWLTDTIGNSVAVAAVPISRGVAPAGVG</sequence>
<evidence type="ECO:0000313" key="1">
    <source>
        <dbReference type="EMBL" id="MBF6303267.1"/>
    </source>
</evidence>
<comment type="caution">
    <text evidence="1">The sequence shown here is derived from an EMBL/GenBank/DDBJ whole genome shotgun (WGS) entry which is preliminary data.</text>
</comment>
<name>A0ABS0D358_9NOCA</name>
<accession>A0ABS0D358</accession>
<reference evidence="1 2" key="1">
    <citation type="submission" date="2020-10" db="EMBL/GenBank/DDBJ databases">
        <title>Identification of Nocardia species via Next-generation sequencing and recognition of intraspecies genetic diversity.</title>
        <authorList>
            <person name="Li P."/>
            <person name="Li P."/>
            <person name="Lu B."/>
        </authorList>
    </citation>
    <scope>NUCLEOTIDE SEQUENCE [LARGE SCALE GENOMIC DNA]</scope>
    <source>
        <strain evidence="1 2">BJ06-0157</strain>
    </source>
</reference>
<keyword evidence="2" id="KW-1185">Reference proteome</keyword>
<organism evidence="1 2">
    <name type="scientific">Nocardia amamiensis</name>
    <dbReference type="NCBI Taxonomy" id="404578"/>
    <lineage>
        <taxon>Bacteria</taxon>
        <taxon>Bacillati</taxon>
        <taxon>Actinomycetota</taxon>
        <taxon>Actinomycetes</taxon>
        <taxon>Mycobacteriales</taxon>
        <taxon>Nocardiaceae</taxon>
        <taxon>Nocardia</taxon>
    </lineage>
</organism>